<evidence type="ECO:0000313" key="3">
    <source>
        <dbReference type="EMBL" id="CAI9917016.1"/>
    </source>
</evidence>
<dbReference type="EMBL" id="CATOUU010000758">
    <property type="protein sequence ID" value="CAI9946184.1"/>
    <property type="molecule type" value="Genomic_DNA"/>
</dbReference>
<keyword evidence="10" id="KW-1185">Reference proteome</keyword>
<proteinExistence type="predicted"/>
<accession>A0AA86UYN4</accession>
<evidence type="ECO:0000313" key="10">
    <source>
        <dbReference type="Proteomes" id="UP001642409"/>
    </source>
</evidence>
<dbReference type="EMBL" id="CAXDID020000501">
    <property type="protein sequence ID" value="CAL6097692.1"/>
    <property type="molecule type" value="Genomic_DNA"/>
</dbReference>
<keyword evidence="2" id="KW-0472">Membrane</keyword>
<evidence type="ECO:0000313" key="7">
    <source>
        <dbReference type="EMBL" id="CAL6078207.1"/>
    </source>
</evidence>
<dbReference type="Proteomes" id="UP001642409">
    <property type="component" value="Unassembled WGS sequence"/>
</dbReference>
<evidence type="ECO:0000313" key="8">
    <source>
        <dbReference type="EMBL" id="CAL6097692.1"/>
    </source>
</evidence>
<dbReference type="EMBL" id="CAXDID020000770">
    <property type="protein sequence ID" value="CAL6113600.1"/>
    <property type="molecule type" value="Genomic_DNA"/>
</dbReference>
<evidence type="ECO:0000313" key="5">
    <source>
        <dbReference type="EMBL" id="CAI9969641.1"/>
    </source>
</evidence>
<feature type="region of interest" description="Disordered" evidence="1">
    <location>
        <begin position="78"/>
        <end position="99"/>
    </location>
</feature>
<evidence type="ECO:0000313" key="6">
    <source>
        <dbReference type="EMBL" id="CAL6074212.1"/>
    </source>
</evidence>
<keyword evidence="2" id="KW-1133">Transmembrane helix</keyword>
<keyword evidence="2" id="KW-0812">Transmembrane</keyword>
<name>A0AA86UYN4_9EUKA</name>
<dbReference type="AlphaFoldDB" id="A0AA86UYN4"/>
<evidence type="ECO:0000256" key="1">
    <source>
        <dbReference type="SAM" id="MobiDB-lite"/>
    </source>
</evidence>
<dbReference type="EMBL" id="CAXDID020000306">
    <property type="protein sequence ID" value="CAL6074212.1"/>
    <property type="molecule type" value="Genomic_DNA"/>
</dbReference>
<comment type="caution">
    <text evidence="5">The sequence shown here is derived from an EMBL/GenBank/DDBJ whole genome shotgun (WGS) entry which is preliminary data.</text>
</comment>
<reference evidence="6 10" key="2">
    <citation type="submission" date="2024-07" db="EMBL/GenBank/DDBJ databases">
        <authorList>
            <person name="Akdeniz Z."/>
        </authorList>
    </citation>
    <scope>NUCLEOTIDE SEQUENCE [LARGE SCALE GENOMIC DNA]</scope>
</reference>
<feature type="transmembrane region" description="Helical" evidence="2">
    <location>
        <begin position="31"/>
        <end position="50"/>
    </location>
</feature>
<sequence>MIVIIMNTEKKKQLVKLSDFDRSLETPLKHIYIPDIYALILVFISFRYTYVRQARLRNQGNQRLGYKHPGAQRSCSVQADLYGNPPVPEQTRGISTDAG</sequence>
<evidence type="ECO:0000313" key="4">
    <source>
        <dbReference type="EMBL" id="CAI9946184.1"/>
    </source>
</evidence>
<dbReference type="EMBL" id="CATOUU010001061">
    <property type="protein sequence ID" value="CAI9969641.1"/>
    <property type="molecule type" value="Genomic_DNA"/>
</dbReference>
<gene>
    <name evidence="4" type="ORF">HINF_LOCUS33829</name>
    <name evidence="3" type="ORF">HINF_LOCUS4661</name>
    <name evidence="6" type="ORF">HINF_LOCUS56534</name>
    <name evidence="5" type="ORF">HINF_LOCUS57286</name>
    <name evidence="7" type="ORF">HINF_LOCUS58794</name>
    <name evidence="8" type="ORF">HINF_LOCUS69242</name>
    <name evidence="9" type="ORF">HINF_LOCUS77584</name>
</gene>
<evidence type="ECO:0000256" key="2">
    <source>
        <dbReference type="SAM" id="Phobius"/>
    </source>
</evidence>
<reference evidence="5" key="1">
    <citation type="submission" date="2023-06" db="EMBL/GenBank/DDBJ databases">
        <authorList>
            <person name="Kurt Z."/>
        </authorList>
    </citation>
    <scope>NUCLEOTIDE SEQUENCE</scope>
</reference>
<protein>
    <submittedName>
        <fullName evidence="6">Hypothetical_protein</fullName>
    </submittedName>
</protein>
<dbReference type="EMBL" id="CAXDID020000332">
    <property type="protein sequence ID" value="CAL6078207.1"/>
    <property type="molecule type" value="Genomic_DNA"/>
</dbReference>
<dbReference type="EMBL" id="CATOUU010000117">
    <property type="protein sequence ID" value="CAI9917016.1"/>
    <property type="molecule type" value="Genomic_DNA"/>
</dbReference>
<organism evidence="5">
    <name type="scientific">Hexamita inflata</name>
    <dbReference type="NCBI Taxonomy" id="28002"/>
    <lineage>
        <taxon>Eukaryota</taxon>
        <taxon>Metamonada</taxon>
        <taxon>Diplomonadida</taxon>
        <taxon>Hexamitidae</taxon>
        <taxon>Hexamitinae</taxon>
        <taxon>Hexamita</taxon>
    </lineage>
</organism>
<evidence type="ECO:0000313" key="9">
    <source>
        <dbReference type="EMBL" id="CAL6113600.1"/>
    </source>
</evidence>